<accession>A0A5C4W4V0</accession>
<keyword evidence="3" id="KW-0804">Transcription</keyword>
<evidence type="ECO:0000313" key="4">
    <source>
        <dbReference type="EMBL" id="KAB8192053.1"/>
    </source>
</evidence>
<dbReference type="InterPro" id="IPR046532">
    <property type="entry name" value="DUF6597"/>
</dbReference>
<dbReference type="PROSITE" id="PS01124">
    <property type="entry name" value="HTH_ARAC_FAMILY_2"/>
    <property type="match status" value="1"/>
</dbReference>
<dbReference type="EMBL" id="VDLX02000011">
    <property type="protein sequence ID" value="KAB8192053.1"/>
    <property type="molecule type" value="Genomic_DNA"/>
</dbReference>
<dbReference type="Proteomes" id="UP000312512">
    <property type="component" value="Unassembled WGS sequence"/>
</dbReference>
<dbReference type="InterPro" id="IPR018060">
    <property type="entry name" value="HTH_AraC"/>
</dbReference>
<evidence type="ECO:0000256" key="1">
    <source>
        <dbReference type="ARBA" id="ARBA00023015"/>
    </source>
</evidence>
<protein>
    <submittedName>
        <fullName evidence="4">Helix-turn-helix domain-containing protein</fullName>
    </submittedName>
</protein>
<keyword evidence="1" id="KW-0805">Transcription regulation</keyword>
<evidence type="ECO:0000313" key="5">
    <source>
        <dbReference type="Proteomes" id="UP000312512"/>
    </source>
</evidence>
<dbReference type="InterPro" id="IPR009057">
    <property type="entry name" value="Homeodomain-like_sf"/>
</dbReference>
<dbReference type="SUPFAM" id="SSF46689">
    <property type="entry name" value="Homeodomain-like"/>
    <property type="match status" value="1"/>
</dbReference>
<dbReference type="InterPro" id="IPR050204">
    <property type="entry name" value="AraC_XylS_family_regulators"/>
</dbReference>
<gene>
    <name evidence="4" type="ORF">FH608_028360</name>
</gene>
<sequence>MAVPAGLRPLVKAVSVLRADDPAAGERQPLVHVPDADTSLIFRTTSAGHGDLLVIGPRTRASYYVGKDIPLCLRLRLRPGVARPLLGVPVSELTDRVVCLGELWGAASDRLEAALMQAGGDHGLILDHLEAALSARPSPDRARGDLVRAAVQALRGRTGRRREPLPAIARHLAVSERHLRTLFAEAVGLPPKRFERIERVRATLALAHANGPRWADLAAAAGYYDQSHMTAEFRTLMGVTPGAFFEGRLPALQPC</sequence>
<dbReference type="AlphaFoldDB" id="A0A5C4W4V0"/>
<dbReference type="OrthoDB" id="2559672at2"/>
<dbReference type="PANTHER" id="PTHR46796">
    <property type="entry name" value="HTH-TYPE TRANSCRIPTIONAL ACTIVATOR RHAS-RELATED"/>
    <property type="match status" value="1"/>
</dbReference>
<dbReference type="Pfam" id="PF20240">
    <property type="entry name" value="DUF6597"/>
    <property type="match status" value="1"/>
</dbReference>
<comment type="caution">
    <text evidence="4">The sequence shown here is derived from an EMBL/GenBank/DDBJ whole genome shotgun (WGS) entry which is preliminary data.</text>
</comment>
<dbReference type="Gene3D" id="1.10.10.60">
    <property type="entry name" value="Homeodomain-like"/>
    <property type="match status" value="1"/>
</dbReference>
<keyword evidence="2" id="KW-0238">DNA-binding</keyword>
<dbReference type="PANTHER" id="PTHR46796:SF15">
    <property type="entry name" value="BLL1074 PROTEIN"/>
    <property type="match status" value="1"/>
</dbReference>
<evidence type="ECO:0000256" key="3">
    <source>
        <dbReference type="ARBA" id="ARBA00023163"/>
    </source>
</evidence>
<reference evidence="4 5" key="1">
    <citation type="submission" date="2019-10" db="EMBL/GenBank/DDBJ databases">
        <title>Nonomuraea sp. nov., isolated from Phyllanthus amarus.</title>
        <authorList>
            <person name="Klykleung N."/>
            <person name="Tanasupawat S."/>
        </authorList>
    </citation>
    <scope>NUCLEOTIDE SEQUENCE [LARGE SCALE GENOMIC DNA]</scope>
    <source>
        <strain evidence="4 5">PA1-10</strain>
    </source>
</reference>
<organism evidence="4 5">
    <name type="scientific">Nonomuraea phyllanthi</name>
    <dbReference type="NCBI Taxonomy" id="2219224"/>
    <lineage>
        <taxon>Bacteria</taxon>
        <taxon>Bacillati</taxon>
        <taxon>Actinomycetota</taxon>
        <taxon>Actinomycetes</taxon>
        <taxon>Streptosporangiales</taxon>
        <taxon>Streptosporangiaceae</taxon>
        <taxon>Nonomuraea</taxon>
    </lineage>
</organism>
<dbReference type="GO" id="GO:0003700">
    <property type="term" value="F:DNA-binding transcription factor activity"/>
    <property type="evidence" value="ECO:0007669"/>
    <property type="project" value="InterPro"/>
</dbReference>
<dbReference type="GO" id="GO:0043565">
    <property type="term" value="F:sequence-specific DNA binding"/>
    <property type="evidence" value="ECO:0007669"/>
    <property type="project" value="InterPro"/>
</dbReference>
<evidence type="ECO:0000256" key="2">
    <source>
        <dbReference type="ARBA" id="ARBA00023125"/>
    </source>
</evidence>
<proteinExistence type="predicted"/>
<name>A0A5C4W4V0_9ACTN</name>
<dbReference type="Pfam" id="PF12833">
    <property type="entry name" value="HTH_18"/>
    <property type="match status" value="1"/>
</dbReference>
<keyword evidence="5" id="KW-1185">Reference proteome</keyword>
<dbReference type="SMART" id="SM00342">
    <property type="entry name" value="HTH_ARAC"/>
    <property type="match status" value="1"/>
</dbReference>